<sequence>MGKSSRDKGLRRERAIVEIHRKCGIRAERVPLSGAVRYRGNGADVDLYVRGTEPLKAEIKARGDGDGFKTLERWLGGNDALILWRDRASPMVVLPLHIWLELARRSMRCLEPDADRCRRERRRQAEEGTQPAADALTAAAA</sequence>
<reference evidence="2 3" key="1">
    <citation type="submission" date="2019-03" db="EMBL/GenBank/DDBJ databases">
        <title>Paracraurococcus aquatilis NE82 genome sequence.</title>
        <authorList>
            <person name="Zhao Y."/>
            <person name="Du Z."/>
        </authorList>
    </citation>
    <scope>NUCLEOTIDE SEQUENCE [LARGE SCALE GENOMIC DNA]</scope>
    <source>
        <strain evidence="2 3">NE82</strain>
    </source>
</reference>
<dbReference type="OrthoDB" id="7278023at2"/>
<feature type="compositionally biased region" description="Low complexity" evidence="1">
    <location>
        <begin position="132"/>
        <end position="141"/>
    </location>
</feature>
<protein>
    <submittedName>
        <fullName evidence="2">Uncharacterized protein</fullName>
    </submittedName>
</protein>
<evidence type="ECO:0000313" key="3">
    <source>
        <dbReference type="Proteomes" id="UP000295023"/>
    </source>
</evidence>
<dbReference type="EMBL" id="SKBM01000006">
    <property type="protein sequence ID" value="TCZ63915.1"/>
    <property type="molecule type" value="Genomic_DNA"/>
</dbReference>
<gene>
    <name evidence="2" type="ORF">EXY23_07985</name>
</gene>
<comment type="caution">
    <text evidence="2">The sequence shown here is derived from an EMBL/GenBank/DDBJ whole genome shotgun (WGS) entry which is preliminary data.</text>
</comment>
<evidence type="ECO:0000256" key="1">
    <source>
        <dbReference type="SAM" id="MobiDB-lite"/>
    </source>
</evidence>
<evidence type="ECO:0000313" key="2">
    <source>
        <dbReference type="EMBL" id="TCZ63915.1"/>
    </source>
</evidence>
<keyword evidence="3" id="KW-1185">Reference proteome</keyword>
<proteinExistence type="predicted"/>
<dbReference type="Proteomes" id="UP000295023">
    <property type="component" value="Unassembled WGS sequence"/>
</dbReference>
<name>A0A4R4DRU2_9PROT</name>
<dbReference type="AlphaFoldDB" id="A0A4R4DRU2"/>
<dbReference type="RefSeq" id="WP_132286727.1">
    <property type="nucleotide sequence ID" value="NZ_SKBM01000006.1"/>
</dbReference>
<accession>A0A4R4DRU2</accession>
<organism evidence="2 3">
    <name type="scientific">Roseicella aquatilis</name>
    <dbReference type="NCBI Taxonomy" id="2527868"/>
    <lineage>
        <taxon>Bacteria</taxon>
        <taxon>Pseudomonadati</taxon>
        <taxon>Pseudomonadota</taxon>
        <taxon>Alphaproteobacteria</taxon>
        <taxon>Acetobacterales</taxon>
        <taxon>Roseomonadaceae</taxon>
        <taxon>Roseicella</taxon>
    </lineage>
</organism>
<feature type="region of interest" description="Disordered" evidence="1">
    <location>
        <begin position="120"/>
        <end position="141"/>
    </location>
</feature>